<evidence type="ECO:0000256" key="5">
    <source>
        <dbReference type="ARBA" id="ARBA00022723"/>
    </source>
</evidence>
<evidence type="ECO:0000313" key="13">
    <source>
        <dbReference type="Proteomes" id="UP000621436"/>
    </source>
</evidence>
<comment type="catalytic activity">
    <reaction evidence="1 11">
        <text>5-(2-hydroxyethyl)-4-methylthiazole + ATP = 4-methyl-5-(2-phosphooxyethyl)-thiazole + ADP + H(+)</text>
        <dbReference type="Rhea" id="RHEA:24212"/>
        <dbReference type="ChEBI" id="CHEBI:15378"/>
        <dbReference type="ChEBI" id="CHEBI:17957"/>
        <dbReference type="ChEBI" id="CHEBI:30616"/>
        <dbReference type="ChEBI" id="CHEBI:58296"/>
        <dbReference type="ChEBI" id="CHEBI:456216"/>
        <dbReference type="EC" id="2.7.1.50"/>
    </reaction>
</comment>
<comment type="similarity">
    <text evidence="11">Belongs to the Thz kinase family.</text>
</comment>
<keyword evidence="9 11" id="KW-0460">Magnesium</keyword>
<feature type="binding site" evidence="11">
    <location>
        <position position="202"/>
    </location>
    <ligand>
        <name>substrate</name>
    </ligand>
</feature>
<dbReference type="PRINTS" id="PR01099">
    <property type="entry name" value="HYETHTZKNASE"/>
</dbReference>
<keyword evidence="5 11" id="KW-0479">Metal-binding</keyword>
<protein>
    <recommendedName>
        <fullName evidence="11">Hydroxyethylthiazole kinase</fullName>
        <ecNumber evidence="11">2.7.1.50</ecNumber>
    </recommendedName>
    <alternativeName>
        <fullName evidence="11">4-methyl-5-beta-hydroxyethylthiazole kinase</fullName>
        <shortName evidence="11">TH kinase</shortName>
        <shortName evidence="11">Thz kinase</shortName>
    </alternativeName>
</protein>
<dbReference type="EC" id="2.7.1.50" evidence="11"/>
<evidence type="ECO:0000256" key="3">
    <source>
        <dbReference type="ARBA" id="ARBA00004868"/>
    </source>
</evidence>
<dbReference type="Proteomes" id="UP000621436">
    <property type="component" value="Unassembled WGS sequence"/>
</dbReference>
<dbReference type="GO" id="GO:0000287">
    <property type="term" value="F:magnesium ion binding"/>
    <property type="evidence" value="ECO:0007669"/>
    <property type="project" value="UniProtKB-UniRule"/>
</dbReference>
<evidence type="ECO:0000256" key="8">
    <source>
        <dbReference type="ARBA" id="ARBA00022840"/>
    </source>
</evidence>
<dbReference type="GO" id="GO:0009229">
    <property type="term" value="P:thiamine diphosphate biosynthetic process"/>
    <property type="evidence" value="ECO:0007669"/>
    <property type="project" value="UniProtKB-UniRule"/>
</dbReference>
<dbReference type="SUPFAM" id="SSF53613">
    <property type="entry name" value="Ribokinase-like"/>
    <property type="match status" value="1"/>
</dbReference>
<evidence type="ECO:0000313" key="12">
    <source>
        <dbReference type="EMBL" id="MBF8435545.1"/>
    </source>
</evidence>
<evidence type="ECO:0000256" key="11">
    <source>
        <dbReference type="HAMAP-Rule" id="MF_00228"/>
    </source>
</evidence>
<comment type="function">
    <text evidence="11">Catalyzes the phosphorylation of the hydroxyl group of 4-methyl-5-beta-hydroxyethylthiazole (THZ).</text>
</comment>
<dbReference type="NCBIfam" id="NF006830">
    <property type="entry name" value="PRK09355.1"/>
    <property type="match status" value="1"/>
</dbReference>
<keyword evidence="7 11" id="KW-0418">Kinase</keyword>
<dbReference type="HAMAP" id="MF_00228">
    <property type="entry name" value="Thz_kinase"/>
    <property type="match status" value="1"/>
</dbReference>
<dbReference type="GO" id="GO:0004417">
    <property type="term" value="F:hydroxyethylthiazole kinase activity"/>
    <property type="evidence" value="ECO:0007669"/>
    <property type="project" value="UniProtKB-UniRule"/>
</dbReference>
<keyword evidence="4 11" id="KW-0808">Transferase</keyword>
<name>A0A931ASC2_9FIRM</name>
<dbReference type="InterPro" id="IPR029056">
    <property type="entry name" value="Ribokinase-like"/>
</dbReference>
<dbReference type="GO" id="GO:0005524">
    <property type="term" value="F:ATP binding"/>
    <property type="evidence" value="ECO:0007669"/>
    <property type="project" value="UniProtKB-UniRule"/>
</dbReference>
<feature type="binding site" evidence="11">
    <location>
        <position position="175"/>
    </location>
    <ligand>
        <name>ATP</name>
        <dbReference type="ChEBI" id="CHEBI:30616"/>
    </ligand>
</feature>
<organism evidence="12 13">
    <name type="scientific">Halonatronomonas betaini</name>
    <dbReference type="NCBI Taxonomy" id="2778430"/>
    <lineage>
        <taxon>Bacteria</taxon>
        <taxon>Bacillati</taxon>
        <taxon>Bacillota</taxon>
        <taxon>Clostridia</taxon>
        <taxon>Halanaerobiales</taxon>
        <taxon>Halarsenatibacteraceae</taxon>
        <taxon>Halonatronomonas</taxon>
    </lineage>
</organism>
<keyword evidence="6 11" id="KW-0547">Nucleotide-binding</keyword>
<evidence type="ECO:0000256" key="6">
    <source>
        <dbReference type="ARBA" id="ARBA00022741"/>
    </source>
</evidence>
<keyword evidence="10 11" id="KW-0784">Thiamine biosynthesis</keyword>
<dbReference type="Gene3D" id="3.40.1190.20">
    <property type="match status" value="1"/>
</dbReference>
<comment type="cofactor">
    <cofactor evidence="2 11">
        <name>Mg(2+)</name>
        <dbReference type="ChEBI" id="CHEBI:18420"/>
    </cofactor>
</comment>
<dbReference type="PIRSF" id="PIRSF000513">
    <property type="entry name" value="Thz_kinase"/>
    <property type="match status" value="1"/>
</dbReference>
<evidence type="ECO:0000256" key="2">
    <source>
        <dbReference type="ARBA" id="ARBA00001946"/>
    </source>
</evidence>
<dbReference type="GO" id="GO:0009228">
    <property type="term" value="P:thiamine biosynthetic process"/>
    <property type="evidence" value="ECO:0007669"/>
    <property type="project" value="UniProtKB-KW"/>
</dbReference>
<accession>A0A931ASC2</accession>
<proteinExistence type="inferred from homology"/>
<dbReference type="RefSeq" id="WP_270452181.1">
    <property type="nucleotide sequence ID" value="NZ_JADPIE010000001.1"/>
</dbReference>
<evidence type="ECO:0000256" key="9">
    <source>
        <dbReference type="ARBA" id="ARBA00022842"/>
    </source>
</evidence>
<dbReference type="CDD" id="cd01170">
    <property type="entry name" value="THZ_kinase"/>
    <property type="match status" value="1"/>
</dbReference>
<keyword evidence="13" id="KW-1185">Reference proteome</keyword>
<feature type="binding site" evidence="11">
    <location>
        <position position="53"/>
    </location>
    <ligand>
        <name>substrate</name>
    </ligand>
</feature>
<dbReference type="EMBL" id="JADPIE010000001">
    <property type="protein sequence ID" value="MBF8435545.1"/>
    <property type="molecule type" value="Genomic_DNA"/>
</dbReference>
<evidence type="ECO:0000256" key="4">
    <source>
        <dbReference type="ARBA" id="ARBA00022679"/>
    </source>
</evidence>
<dbReference type="AlphaFoldDB" id="A0A931ASC2"/>
<evidence type="ECO:0000256" key="1">
    <source>
        <dbReference type="ARBA" id="ARBA00001771"/>
    </source>
</evidence>
<gene>
    <name evidence="11 12" type="primary">thiM</name>
    <name evidence="12" type="ORF">I0Q91_00505</name>
</gene>
<evidence type="ECO:0000256" key="10">
    <source>
        <dbReference type="ARBA" id="ARBA00022977"/>
    </source>
</evidence>
<dbReference type="Pfam" id="PF02110">
    <property type="entry name" value="HK"/>
    <property type="match status" value="1"/>
</dbReference>
<sequence length="269" mass="28651">MELTDLFSDLNKTGQNLLNEINEQKPLILQLTNEVTMNDSASITLNWGALPVMSSGKEDAAEMVESAAALLINIGTLNDHKLEVMLNAGRRANQLGIPVILDPVGAGATDYRIKSVNILLDQLDFAVIKGNQSEIDILAGVDSEIRGVESMAAGDNYKDSARKLAESHSAITVVTGPEDYIADSDRAISLAGGDEMLGAVVGTGCMLGSSLAVFAAVSDHEPDLFKRVVAAVHLYNVAGEKAGRIKYSPTAFKTEFLDSIYHKSSNPDS</sequence>
<keyword evidence="8 11" id="KW-0067">ATP-binding</keyword>
<feature type="binding site" evidence="11">
    <location>
        <position position="129"/>
    </location>
    <ligand>
        <name>ATP</name>
        <dbReference type="ChEBI" id="CHEBI:30616"/>
    </ligand>
</feature>
<comment type="caution">
    <text evidence="12">The sequence shown here is derived from an EMBL/GenBank/DDBJ whole genome shotgun (WGS) entry which is preliminary data.</text>
</comment>
<comment type="pathway">
    <text evidence="3 11">Cofactor biosynthesis; thiamine diphosphate biosynthesis; 4-methyl-5-(2-phosphoethyl)-thiazole from 5-(2-hydroxyethyl)-4-methylthiazole: step 1/1.</text>
</comment>
<reference evidence="12" key="1">
    <citation type="submission" date="2020-11" db="EMBL/GenBank/DDBJ databases">
        <title>Halonatronomonas betainensis gen. nov., sp. nov. a novel haloalkaliphilic representative of the family Halanaerobiacae capable of betaine degradation.</title>
        <authorList>
            <person name="Boltyanskaya Y."/>
            <person name="Kevbrin V."/>
            <person name="Detkova E."/>
            <person name="Grouzdev D.S."/>
            <person name="Koziaeva V."/>
            <person name="Zhilina T."/>
        </authorList>
    </citation>
    <scope>NUCLEOTIDE SEQUENCE</scope>
    <source>
        <strain evidence="12">Z-7014</strain>
    </source>
</reference>
<evidence type="ECO:0000256" key="7">
    <source>
        <dbReference type="ARBA" id="ARBA00022777"/>
    </source>
</evidence>
<dbReference type="InterPro" id="IPR000417">
    <property type="entry name" value="Hyethyz_kinase"/>
</dbReference>